<feature type="signal peptide" evidence="2">
    <location>
        <begin position="1"/>
        <end position="24"/>
    </location>
</feature>
<protein>
    <submittedName>
        <fullName evidence="3">Uncharacterized protein</fullName>
    </submittedName>
</protein>
<name>A0AAV2I794_LYMST</name>
<evidence type="ECO:0000313" key="4">
    <source>
        <dbReference type="Proteomes" id="UP001497497"/>
    </source>
</evidence>
<evidence type="ECO:0000313" key="3">
    <source>
        <dbReference type="EMBL" id="CAL1541433.1"/>
    </source>
</evidence>
<keyword evidence="2" id="KW-0732">Signal</keyword>
<feature type="chain" id="PRO_5043516960" evidence="2">
    <location>
        <begin position="25"/>
        <end position="399"/>
    </location>
</feature>
<proteinExistence type="predicted"/>
<evidence type="ECO:0000256" key="1">
    <source>
        <dbReference type="SAM" id="Phobius"/>
    </source>
</evidence>
<keyword evidence="1" id="KW-0472">Membrane</keyword>
<keyword evidence="1" id="KW-0812">Transmembrane</keyword>
<comment type="caution">
    <text evidence="3">The sequence shown here is derived from an EMBL/GenBank/DDBJ whole genome shotgun (WGS) entry which is preliminary data.</text>
</comment>
<sequence length="399" mass="45384">MTTLSSLGLHIILLSNLTNATVSSFDPDRVHTAVMRLSSNCTSTYVRLDQYDRVELTSSVWPLHDSIIQANTSCTAHFMTGNKGQGICIHSNDLFFKRQEPRIHVKVYTSKFGPERAFNHAHSKFRNWCTPHSLVTIELSTLRDFYNQNGEYRYSFLISNVSKDGIDTHYHLDSFNQCNLSHTLKSGEEMRISGQRYPSPDRLPSNCLLHLETSSTDEYEELCILIDDYRLVDNCLSKLEVSGLNSRFWPETEYLGCNDTNSQLRSKTEMCSGAKFLTINLTRSAIDDTGMIFKATVKVKKHPFWEVISNEQSELRGLGFVKGLTFFIAAINSFAGIGAAILASMIRHPRSFWKNWAETMNATHQCTPVHYEGEYKNHDVTYPEVSTSHLEEVTEAKAY</sequence>
<keyword evidence="1" id="KW-1133">Transmembrane helix</keyword>
<organism evidence="3 4">
    <name type="scientific">Lymnaea stagnalis</name>
    <name type="common">Great pond snail</name>
    <name type="synonym">Helix stagnalis</name>
    <dbReference type="NCBI Taxonomy" id="6523"/>
    <lineage>
        <taxon>Eukaryota</taxon>
        <taxon>Metazoa</taxon>
        <taxon>Spiralia</taxon>
        <taxon>Lophotrochozoa</taxon>
        <taxon>Mollusca</taxon>
        <taxon>Gastropoda</taxon>
        <taxon>Heterobranchia</taxon>
        <taxon>Euthyneura</taxon>
        <taxon>Panpulmonata</taxon>
        <taxon>Hygrophila</taxon>
        <taxon>Lymnaeoidea</taxon>
        <taxon>Lymnaeidae</taxon>
        <taxon>Lymnaea</taxon>
    </lineage>
</organism>
<accession>A0AAV2I794</accession>
<dbReference type="Proteomes" id="UP001497497">
    <property type="component" value="Unassembled WGS sequence"/>
</dbReference>
<feature type="transmembrane region" description="Helical" evidence="1">
    <location>
        <begin position="324"/>
        <end position="346"/>
    </location>
</feature>
<keyword evidence="4" id="KW-1185">Reference proteome</keyword>
<reference evidence="3 4" key="1">
    <citation type="submission" date="2024-04" db="EMBL/GenBank/DDBJ databases">
        <authorList>
            <consortium name="Genoscope - CEA"/>
            <person name="William W."/>
        </authorList>
    </citation>
    <scope>NUCLEOTIDE SEQUENCE [LARGE SCALE GENOMIC DNA]</scope>
</reference>
<evidence type="ECO:0000256" key="2">
    <source>
        <dbReference type="SAM" id="SignalP"/>
    </source>
</evidence>
<dbReference type="EMBL" id="CAXITT010000431">
    <property type="protein sequence ID" value="CAL1541433.1"/>
    <property type="molecule type" value="Genomic_DNA"/>
</dbReference>
<dbReference type="AlphaFoldDB" id="A0AAV2I794"/>
<gene>
    <name evidence="3" type="ORF">GSLYS_00015039001</name>
</gene>